<sequence length="205" mass="23612">MVYKTEQENFWSGDFGDEYIARNQGDAEISSSTAMFSNVLRTSTPISSVIEFGANIGINLKAIQRLFPEVDMSAVEINEKAVEQLRKIEGLEVKFSSILEFIPTEEKDLVLIKGVLIHINPDELNRAYEVLYKSSGKYICIAEYYNPSPVEVGYRGHEGRLFKRDFAGEIMDIYPNLELVDYGFVYHRDRNFPQDDITWFLLEKK</sequence>
<gene>
    <name evidence="1" type="ORF">BOW53_16295</name>
</gene>
<dbReference type="GO" id="GO:0032259">
    <property type="term" value="P:methylation"/>
    <property type="evidence" value="ECO:0007669"/>
    <property type="project" value="UniProtKB-KW"/>
</dbReference>
<dbReference type="InterPro" id="IPR029063">
    <property type="entry name" value="SAM-dependent_MTases_sf"/>
</dbReference>
<dbReference type="OrthoDB" id="7184189at2"/>
<dbReference type="Proteomes" id="UP000191110">
    <property type="component" value="Unassembled WGS sequence"/>
</dbReference>
<dbReference type="GO" id="GO:0008168">
    <property type="term" value="F:methyltransferase activity"/>
    <property type="evidence" value="ECO:0007669"/>
    <property type="project" value="UniProtKB-KW"/>
</dbReference>
<dbReference type="InterPro" id="IPR020027">
    <property type="entry name" value="Pseudamin_synth-assoc_MeTrfase"/>
</dbReference>
<dbReference type="RefSeq" id="WP_078485142.1">
    <property type="nucleotide sequence ID" value="NZ_MPRL01000116.1"/>
</dbReference>
<keyword evidence="1" id="KW-0808">Transferase</keyword>
<keyword evidence="1" id="KW-0489">Methyltransferase</keyword>
<proteinExistence type="predicted"/>
<evidence type="ECO:0000313" key="2">
    <source>
        <dbReference type="Proteomes" id="UP000191110"/>
    </source>
</evidence>
<dbReference type="NCBIfam" id="TIGR03587">
    <property type="entry name" value="Pse_Me-ase"/>
    <property type="match status" value="1"/>
</dbReference>
<protein>
    <submittedName>
        <fullName evidence="1">Pseudaminic acid biosynthesis-associated methylase</fullName>
    </submittedName>
</protein>
<accession>A0A1T2KZH8</accession>
<evidence type="ECO:0000313" key="1">
    <source>
        <dbReference type="EMBL" id="OOZ38204.1"/>
    </source>
</evidence>
<keyword evidence="2" id="KW-1185">Reference proteome</keyword>
<organism evidence="1 2">
    <name type="scientific">Solemya pervernicosa gill symbiont</name>
    <dbReference type="NCBI Taxonomy" id="642797"/>
    <lineage>
        <taxon>Bacteria</taxon>
        <taxon>Pseudomonadati</taxon>
        <taxon>Pseudomonadota</taxon>
        <taxon>Gammaproteobacteria</taxon>
        <taxon>sulfur-oxidizing symbionts</taxon>
    </lineage>
</organism>
<dbReference type="AlphaFoldDB" id="A0A1T2KZH8"/>
<dbReference type="SUPFAM" id="SSF53335">
    <property type="entry name" value="S-adenosyl-L-methionine-dependent methyltransferases"/>
    <property type="match status" value="1"/>
</dbReference>
<dbReference type="EMBL" id="MPRL01000116">
    <property type="protein sequence ID" value="OOZ38204.1"/>
    <property type="molecule type" value="Genomic_DNA"/>
</dbReference>
<comment type="caution">
    <text evidence="1">The sequence shown here is derived from an EMBL/GenBank/DDBJ whole genome shotgun (WGS) entry which is preliminary data.</text>
</comment>
<name>A0A1T2KZH8_9GAMM</name>
<dbReference type="Gene3D" id="3.40.50.150">
    <property type="entry name" value="Vaccinia Virus protein VP39"/>
    <property type="match status" value="1"/>
</dbReference>
<reference evidence="1 2" key="1">
    <citation type="submission" date="2016-11" db="EMBL/GenBank/DDBJ databases">
        <title>Mixed transmission modes and dynamic genome evolution in an obligate animal-bacterial symbiosis.</title>
        <authorList>
            <person name="Russell S.L."/>
            <person name="Corbett-Detig R.B."/>
            <person name="Cavanaugh C.M."/>
        </authorList>
    </citation>
    <scope>NUCLEOTIDE SEQUENCE [LARGE SCALE GENOMIC DNA]</scope>
    <source>
        <strain evidence="1">Sveles-Q1</strain>
    </source>
</reference>